<dbReference type="Proteomes" id="UP000051461">
    <property type="component" value="Unassembled WGS sequence"/>
</dbReference>
<dbReference type="PATRIC" id="fig|1423726.3.peg.2395"/>
<dbReference type="EMBL" id="AZDA01000039">
    <property type="protein sequence ID" value="KRK39815.1"/>
    <property type="molecule type" value="Genomic_DNA"/>
</dbReference>
<comment type="caution">
    <text evidence="1">The sequence shown here is derived from an EMBL/GenBank/DDBJ whole genome shotgun (WGS) entry which is preliminary data.</text>
</comment>
<gene>
    <name evidence="1" type="ORF">FC07_GL002309</name>
</gene>
<evidence type="ECO:0000313" key="1">
    <source>
        <dbReference type="EMBL" id="KRK39815.1"/>
    </source>
</evidence>
<accession>A0A0R1H9Y9</accession>
<protein>
    <submittedName>
        <fullName evidence="1">Uncharacterized protein</fullName>
    </submittedName>
</protein>
<name>A0A0R1H9Y9_9LACO</name>
<dbReference type="STRING" id="1423726.FC07_GL002309"/>
<keyword evidence="2" id="KW-1185">Reference proteome</keyword>
<organism evidence="1 2">
    <name type="scientific">Loigolactobacillus bifermentans DSM 20003</name>
    <dbReference type="NCBI Taxonomy" id="1423726"/>
    <lineage>
        <taxon>Bacteria</taxon>
        <taxon>Bacillati</taxon>
        <taxon>Bacillota</taxon>
        <taxon>Bacilli</taxon>
        <taxon>Lactobacillales</taxon>
        <taxon>Lactobacillaceae</taxon>
        <taxon>Loigolactobacillus</taxon>
    </lineage>
</organism>
<dbReference type="OrthoDB" id="2328264at2"/>
<evidence type="ECO:0000313" key="2">
    <source>
        <dbReference type="Proteomes" id="UP000051461"/>
    </source>
</evidence>
<reference evidence="1 2" key="1">
    <citation type="journal article" date="2015" name="Genome Announc.">
        <title>Expanding the biotechnology potential of lactobacilli through comparative genomics of 213 strains and associated genera.</title>
        <authorList>
            <person name="Sun Z."/>
            <person name="Harris H.M."/>
            <person name="McCann A."/>
            <person name="Guo C."/>
            <person name="Argimon S."/>
            <person name="Zhang W."/>
            <person name="Yang X."/>
            <person name="Jeffery I.B."/>
            <person name="Cooney J.C."/>
            <person name="Kagawa T.F."/>
            <person name="Liu W."/>
            <person name="Song Y."/>
            <person name="Salvetti E."/>
            <person name="Wrobel A."/>
            <person name="Rasinkangas P."/>
            <person name="Parkhill J."/>
            <person name="Rea M.C."/>
            <person name="O'Sullivan O."/>
            <person name="Ritari J."/>
            <person name="Douillard F.P."/>
            <person name="Paul Ross R."/>
            <person name="Yang R."/>
            <person name="Briner A.E."/>
            <person name="Felis G.E."/>
            <person name="de Vos W.M."/>
            <person name="Barrangou R."/>
            <person name="Klaenhammer T.R."/>
            <person name="Caufield P.W."/>
            <person name="Cui Y."/>
            <person name="Zhang H."/>
            <person name="O'Toole P.W."/>
        </authorList>
    </citation>
    <scope>NUCLEOTIDE SEQUENCE [LARGE SCALE GENOMIC DNA]</scope>
    <source>
        <strain evidence="1 2">DSM 20003</strain>
    </source>
</reference>
<dbReference type="RefSeq" id="WP_057904162.1">
    <property type="nucleotide sequence ID" value="NZ_AZDA01000039.1"/>
</dbReference>
<sequence length="114" mass="13037">MAEATIAYADLSEQAQQAAIANFIPAYIDQFRRDNLEVLDEDYASGDIPMINHVLYSGARFDKQDLVTYLTERVLPHFDHLLAVLPQTYLANGTPQQPWPQWFEAQRLQLNNGQ</sequence>
<dbReference type="AlphaFoldDB" id="A0A0R1H9Y9"/>
<proteinExistence type="predicted"/>